<dbReference type="Pfam" id="PF14579">
    <property type="entry name" value="HHH_6"/>
    <property type="match status" value="1"/>
</dbReference>
<dbReference type="InterPro" id="IPR004805">
    <property type="entry name" value="DnaE2/DnaE/PolC"/>
</dbReference>
<dbReference type="Gene3D" id="1.10.150.870">
    <property type="match status" value="1"/>
</dbReference>
<dbReference type="AlphaFoldDB" id="A0A919AW75"/>
<dbReference type="Pfam" id="PF02811">
    <property type="entry name" value="PHP"/>
    <property type="match status" value="1"/>
</dbReference>
<keyword evidence="9 14" id="KW-0239">DNA-directed DNA polymerase</keyword>
<evidence type="ECO:0000313" key="15">
    <source>
        <dbReference type="Proteomes" id="UP000630923"/>
    </source>
</evidence>
<dbReference type="Proteomes" id="UP000630923">
    <property type="component" value="Unassembled WGS sequence"/>
</dbReference>
<proteinExistence type="inferred from homology"/>
<keyword evidence="5" id="KW-0963">Cytoplasm</keyword>
<evidence type="ECO:0000256" key="3">
    <source>
        <dbReference type="ARBA" id="ARBA00012417"/>
    </source>
</evidence>
<organism evidence="14 15">
    <name type="scientific">Kordiimonas sediminis</name>
    <dbReference type="NCBI Taxonomy" id="1735581"/>
    <lineage>
        <taxon>Bacteria</taxon>
        <taxon>Pseudomonadati</taxon>
        <taxon>Pseudomonadota</taxon>
        <taxon>Alphaproteobacteria</taxon>
        <taxon>Kordiimonadales</taxon>
        <taxon>Kordiimonadaceae</taxon>
        <taxon>Kordiimonas</taxon>
    </lineage>
</organism>
<keyword evidence="8" id="KW-0235">DNA replication</keyword>
<sequence>MAHAEFVHLRVHTAYSLSEGAIHVKDLVKQCVGLHMPAVAMTDTDNIFAGLEFSTYAAEAGIQPIIGVTLHVKNPFKKQDGQKKAPPPADELVLLAQSEQGYKNLLRLVSRAHLESDPQYGVQLPLDAFEGLSDGIICLTGGPTGPVGSLLLGGQKDDAEECLKVLSGHFPERLYVELLRHGEQAEEAIEEDLLDFAYKYDLPIVATNRPYFVSTDMYQAHDTLLCMADGTYVAETNRRKLNSDYRFKSAEEMAVLFKDLPEAIENTVKIAKRCSYKVDKIPPLLPNFTRGLDLSEADMLRDETIKGLNERLDFKVNEEGLERTNKDGWEEEYWQRLEYELGIINEMGFPGYFLIVADFIQWAKDHDIPVGPGRGSGAGSLVAWALKITDLDPLRFSLLFERFLNPERVSMPDFDIDFCQDKRERVIKYVQEKYGADHVAQIITFGKLQARAVVKACGRVMQQPYPVTDRLSKLIPNDPGNAMTLAEAIKSETRLQSEIDSDDLTRQVIDRALKLEGLYAHSSTHAAGVVIGDRPLDQLVPLYRDPKSDMPVTQFNMKWVEQAGLVKFDFLGLKTLTVLDRAVHYVQDRGIDIDLAAVPLDDGPSYELLAKGESAGVFQLESTGMRAVLKGLQPDKFEDIIAIVALYRPGPMANIPTYVDRKHGREEVEYPHQMLEEILGETYGVIIYQEQVMQIAQVLSGYSLGEADLLRRAMGKKIAAEMEKQRARFCSGAEERGIPKEKASYIFDLVAKFAEYGFNKSHAAAYALVAYHTAFMKANYPAEFMAAIMTLDLSNTDKLSAFKQELQRMEVPLLLPDINASGVYFTVEKAPEAYCEDDDPRHNLGVRYALAAIKGVGEKAMESVVAEREKNGPFKDIFDFADRIDPKLMNKRQLEKLAAAGAFDSLVTDRAQAFAASEIIMRTAQMAAQERESNQVSLFGDETGVRTERLSLPVVKAWTDTEKLDHERKAVGFYVSAHPLDVYETILERERIVPAREVFSDEGLIGQEIRMAGAILGYRESTSKKTGRKFGALTLSDRTDAFELMVFENELEFTRALVDDGAPLVVTVQIRKREDDDMVRLSCRSMESLEQVAAQSSKGLIITLAKSDSVAGMRAALERKAGGKGRVTVRIPVHDNKRIAEVRVPGRFKVTPDLKQAIAAERGVLEVEEI</sequence>
<comment type="similarity">
    <text evidence="2">Belongs to the DNA polymerase type-C family. DnaE subfamily.</text>
</comment>
<evidence type="ECO:0000256" key="4">
    <source>
        <dbReference type="ARBA" id="ARBA00019114"/>
    </source>
</evidence>
<dbReference type="NCBIfam" id="NF004226">
    <property type="entry name" value="PRK05673.1"/>
    <property type="match status" value="1"/>
</dbReference>
<dbReference type="InterPro" id="IPR003141">
    <property type="entry name" value="Pol/His_phosphatase_N"/>
</dbReference>
<reference evidence="14" key="1">
    <citation type="journal article" date="2014" name="Int. J. Syst. Evol. Microbiol.">
        <title>Complete genome sequence of Corynebacterium casei LMG S-19264T (=DSM 44701T), isolated from a smear-ripened cheese.</title>
        <authorList>
            <consortium name="US DOE Joint Genome Institute (JGI-PGF)"/>
            <person name="Walter F."/>
            <person name="Albersmeier A."/>
            <person name="Kalinowski J."/>
            <person name="Ruckert C."/>
        </authorList>
    </citation>
    <scope>NUCLEOTIDE SEQUENCE</scope>
    <source>
        <strain evidence="14">KCTC 42590</strain>
    </source>
</reference>
<dbReference type="InterPro" id="IPR040982">
    <property type="entry name" value="DNA_pol3_finger"/>
</dbReference>
<dbReference type="Pfam" id="PF17657">
    <property type="entry name" value="DNA_pol3_finger"/>
    <property type="match status" value="1"/>
</dbReference>
<dbReference type="SMART" id="SM00481">
    <property type="entry name" value="POLIIIAc"/>
    <property type="match status" value="1"/>
</dbReference>
<comment type="function">
    <text evidence="10">DNA polymerase III is a complex, multichain enzyme responsible for most of the replicative synthesis in bacteria. This DNA polymerase also exhibits 3' to 5' exonuclease activity. The alpha chain is the DNA polymerase.</text>
</comment>
<dbReference type="InterPro" id="IPR029460">
    <property type="entry name" value="DNAPol_HHH"/>
</dbReference>
<evidence type="ECO:0000259" key="13">
    <source>
        <dbReference type="SMART" id="SM00481"/>
    </source>
</evidence>
<dbReference type="InterPro" id="IPR049821">
    <property type="entry name" value="PolIIIA_DnaE1_PHP"/>
</dbReference>
<evidence type="ECO:0000256" key="6">
    <source>
        <dbReference type="ARBA" id="ARBA00022679"/>
    </source>
</evidence>
<protein>
    <recommendedName>
        <fullName evidence="4">DNA polymerase III subunit alpha</fullName>
        <ecNumber evidence="3">2.7.7.7</ecNumber>
    </recommendedName>
</protein>
<evidence type="ECO:0000256" key="10">
    <source>
        <dbReference type="ARBA" id="ARBA00025611"/>
    </source>
</evidence>
<comment type="caution">
    <text evidence="14">The sequence shown here is derived from an EMBL/GenBank/DDBJ whole genome shotgun (WGS) entry which is preliminary data.</text>
</comment>
<dbReference type="Gene3D" id="3.20.20.140">
    <property type="entry name" value="Metal-dependent hydrolases"/>
    <property type="match status" value="1"/>
</dbReference>
<dbReference type="NCBIfam" id="TIGR00594">
    <property type="entry name" value="polc"/>
    <property type="match status" value="1"/>
</dbReference>
<dbReference type="CDD" id="cd07433">
    <property type="entry name" value="PHP_PolIIIA_DnaE1"/>
    <property type="match status" value="1"/>
</dbReference>
<evidence type="ECO:0000256" key="5">
    <source>
        <dbReference type="ARBA" id="ARBA00022490"/>
    </source>
</evidence>
<reference evidence="14" key="2">
    <citation type="submission" date="2020-09" db="EMBL/GenBank/DDBJ databases">
        <authorList>
            <person name="Sun Q."/>
            <person name="Kim S."/>
        </authorList>
    </citation>
    <scope>NUCLEOTIDE SEQUENCE</scope>
    <source>
        <strain evidence="14">KCTC 42590</strain>
    </source>
</reference>
<dbReference type="RefSeq" id="WP_191253409.1">
    <property type="nucleotide sequence ID" value="NZ_BNCI01000002.1"/>
</dbReference>
<evidence type="ECO:0000256" key="7">
    <source>
        <dbReference type="ARBA" id="ARBA00022695"/>
    </source>
</evidence>
<dbReference type="EMBL" id="BNCI01000002">
    <property type="protein sequence ID" value="GHF28559.1"/>
    <property type="molecule type" value="Genomic_DNA"/>
</dbReference>
<dbReference type="SUPFAM" id="SSF89550">
    <property type="entry name" value="PHP domain-like"/>
    <property type="match status" value="1"/>
</dbReference>
<name>A0A919AW75_9PROT</name>
<evidence type="ECO:0000256" key="8">
    <source>
        <dbReference type="ARBA" id="ARBA00022705"/>
    </source>
</evidence>
<dbReference type="SUPFAM" id="SSF160975">
    <property type="entry name" value="AF1531-like"/>
    <property type="match status" value="1"/>
</dbReference>
<evidence type="ECO:0000256" key="9">
    <source>
        <dbReference type="ARBA" id="ARBA00022932"/>
    </source>
</evidence>
<dbReference type="GO" id="GO:0006260">
    <property type="term" value="P:DNA replication"/>
    <property type="evidence" value="ECO:0007669"/>
    <property type="project" value="UniProtKB-KW"/>
</dbReference>
<dbReference type="EC" id="2.7.7.7" evidence="3"/>
<keyword evidence="7" id="KW-0548">Nucleotidyltransferase</keyword>
<dbReference type="InterPro" id="IPR016195">
    <property type="entry name" value="Pol/histidinol_Pase-like"/>
</dbReference>
<evidence type="ECO:0000256" key="2">
    <source>
        <dbReference type="ARBA" id="ARBA00009496"/>
    </source>
</evidence>
<evidence type="ECO:0000256" key="12">
    <source>
        <dbReference type="ARBA" id="ARBA00049244"/>
    </source>
</evidence>
<dbReference type="InterPro" id="IPR041931">
    <property type="entry name" value="DNA_pol3_alpha_thumb_dom"/>
</dbReference>
<dbReference type="PANTHER" id="PTHR32294:SF0">
    <property type="entry name" value="DNA POLYMERASE III SUBUNIT ALPHA"/>
    <property type="match status" value="1"/>
</dbReference>
<keyword evidence="6" id="KW-0808">Transferase</keyword>
<dbReference type="InterPro" id="IPR011708">
    <property type="entry name" value="DNA_pol3_alpha_NTPase_dom"/>
</dbReference>
<dbReference type="Pfam" id="PF07733">
    <property type="entry name" value="DNA_pol3_alpha"/>
    <property type="match status" value="1"/>
</dbReference>
<evidence type="ECO:0000313" key="14">
    <source>
        <dbReference type="EMBL" id="GHF28559.1"/>
    </source>
</evidence>
<dbReference type="CDD" id="cd04485">
    <property type="entry name" value="DnaE_OBF"/>
    <property type="match status" value="1"/>
</dbReference>
<evidence type="ECO:0000256" key="11">
    <source>
        <dbReference type="ARBA" id="ARBA00026073"/>
    </source>
</evidence>
<evidence type="ECO:0000256" key="1">
    <source>
        <dbReference type="ARBA" id="ARBA00004496"/>
    </source>
</evidence>
<dbReference type="GO" id="GO:0003887">
    <property type="term" value="F:DNA-directed DNA polymerase activity"/>
    <property type="evidence" value="ECO:0007669"/>
    <property type="project" value="UniProtKB-KW"/>
</dbReference>
<comment type="catalytic activity">
    <reaction evidence="12">
        <text>DNA(n) + a 2'-deoxyribonucleoside 5'-triphosphate = DNA(n+1) + diphosphate</text>
        <dbReference type="Rhea" id="RHEA:22508"/>
        <dbReference type="Rhea" id="RHEA-COMP:17339"/>
        <dbReference type="Rhea" id="RHEA-COMP:17340"/>
        <dbReference type="ChEBI" id="CHEBI:33019"/>
        <dbReference type="ChEBI" id="CHEBI:61560"/>
        <dbReference type="ChEBI" id="CHEBI:173112"/>
        <dbReference type="EC" id="2.7.7.7"/>
    </reaction>
</comment>
<dbReference type="PANTHER" id="PTHR32294">
    <property type="entry name" value="DNA POLYMERASE III SUBUNIT ALPHA"/>
    <property type="match status" value="1"/>
</dbReference>
<dbReference type="Gene3D" id="1.10.10.1600">
    <property type="entry name" value="Bacterial DNA polymerase III alpha subunit, thumb domain"/>
    <property type="match status" value="1"/>
</dbReference>
<comment type="subcellular location">
    <subcellularLocation>
        <location evidence="1">Cytoplasm</location>
    </subcellularLocation>
</comment>
<dbReference type="InterPro" id="IPR004013">
    <property type="entry name" value="PHP_dom"/>
</dbReference>
<feature type="domain" description="Polymerase/histidinol phosphatase N-terminal" evidence="13">
    <location>
        <begin position="7"/>
        <end position="74"/>
    </location>
</feature>
<dbReference type="GO" id="GO:0008408">
    <property type="term" value="F:3'-5' exonuclease activity"/>
    <property type="evidence" value="ECO:0007669"/>
    <property type="project" value="InterPro"/>
</dbReference>
<gene>
    <name evidence="14" type="ORF">GCM10017044_24730</name>
</gene>
<comment type="subunit">
    <text evidence="11">DNA polymerase III contains a core (composed of alpha, epsilon and theta chains) that associates with a tau subunit. This core dimerizes to form the POLIII' complex. PolIII' associates with the gamma complex (composed of gamma, delta, delta', psi and chi chains) and with the beta chain to form the complete DNA polymerase III complex.</text>
</comment>
<keyword evidence="15" id="KW-1185">Reference proteome</keyword>
<accession>A0A919AW75</accession>
<dbReference type="GO" id="GO:0005737">
    <property type="term" value="C:cytoplasm"/>
    <property type="evidence" value="ECO:0007669"/>
    <property type="project" value="UniProtKB-SubCell"/>
</dbReference>